<evidence type="ECO:0000313" key="2">
    <source>
        <dbReference type="Proteomes" id="UP000199503"/>
    </source>
</evidence>
<dbReference type="EMBL" id="FOFV01000011">
    <property type="protein sequence ID" value="SER73625.1"/>
    <property type="molecule type" value="Genomic_DNA"/>
</dbReference>
<sequence>MTVEDTWTRLEERLRTDAPRLHASPLPPAGPGITGLPPDLAAWWRVFGGVDRGALGDESPLLPRYWHPLDVRVAVNRRTSDRIPLAVDCHEDDQLLFADLRTGHVFSDEMTEWPSVGAMLDQVLRLCEHGRDRDREHRLLRYDDGHIGWD</sequence>
<evidence type="ECO:0000313" key="1">
    <source>
        <dbReference type="EMBL" id="SER73625.1"/>
    </source>
</evidence>
<accession>A0A1H9RMC1</accession>
<keyword evidence="2" id="KW-1185">Reference proteome</keyword>
<reference evidence="2" key="1">
    <citation type="submission" date="2016-10" db="EMBL/GenBank/DDBJ databases">
        <authorList>
            <person name="Varghese N."/>
            <person name="Submissions S."/>
        </authorList>
    </citation>
    <scope>NUCLEOTIDE SEQUENCE [LARGE SCALE GENOMIC DNA]</scope>
    <source>
        <strain evidence="2">DSM 44437</strain>
    </source>
</reference>
<dbReference type="Proteomes" id="UP000199503">
    <property type="component" value="Unassembled WGS sequence"/>
</dbReference>
<dbReference type="OrthoDB" id="3287229at2"/>
<dbReference type="AlphaFoldDB" id="A0A1H9RMC1"/>
<name>A0A1H9RMC1_9PSEU</name>
<gene>
    <name evidence="1" type="ORF">SAMN04488000_111181</name>
</gene>
<organism evidence="1 2">
    <name type="scientific">Lentzea albida</name>
    <dbReference type="NCBI Taxonomy" id="65499"/>
    <lineage>
        <taxon>Bacteria</taxon>
        <taxon>Bacillati</taxon>
        <taxon>Actinomycetota</taxon>
        <taxon>Actinomycetes</taxon>
        <taxon>Pseudonocardiales</taxon>
        <taxon>Pseudonocardiaceae</taxon>
        <taxon>Lentzea</taxon>
    </lineage>
</organism>
<dbReference type="STRING" id="65499.SAMN04488000_111181"/>
<dbReference type="RefSeq" id="WP_089920620.1">
    <property type="nucleotide sequence ID" value="NZ_FOFV01000011.1"/>
</dbReference>
<proteinExistence type="predicted"/>
<protein>
    <recommendedName>
        <fullName evidence="3">SMI1 / KNR4 family (SUKH-1)</fullName>
    </recommendedName>
</protein>
<evidence type="ECO:0008006" key="3">
    <source>
        <dbReference type="Google" id="ProtNLM"/>
    </source>
</evidence>